<name>A0A2B7XSR5_POLH7</name>
<organism evidence="1 2">
    <name type="scientific">Polytolypa hystricis (strain UAMH7299)</name>
    <dbReference type="NCBI Taxonomy" id="1447883"/>
    <lineage>
        <taxon>Eukaryota</taxon>
        <taxon>Fungi</taxon>
        <taxon>Dikarya</taxon>
        <taxon>Ascomycota</taxon>
        <taxon>Pezizomycotina</taxon>
        <taxon>Eurotiomycetes</taxon>
        <taxon>Eurotiomycetidae</taxon>
        <taxon>Onygenales</taxon>
        <taxon>Onygenales incertae sedis</taxon>
        <taxon>Polytolypa</taxon>
    </lineage>
</organism>
<dbReference type="EMBL" id="PDNA01000124">
    <property type="protein sequence ID" value="PGH11995.1"/>
    <property type="molecule type" value="Genomic_DNA"/>
</dbReference>
<evidence type="ECO:0000313" key="2">
    <source>
        <dbReference type="Proteomes" id="UP000224634"/>
    </source>
</evidence>
<gene>
    <name evidence="1" type="ORF">AJ80_06893</name>
</gene>
<protein>
    <submittedName>
        <fullName evidence="1">Uncharacterized protein</fullName>
    </submittedName>
</protein>
<comment type="caution">
    <text evidence="1">The sequence shown here is derived from an EMBL/GenBank/DDBJ whole genome shotgun (WGS) entry which is preliminary data.</text>
</comment>
<sequence>MFIDENSVCQARIQTLNSMMRSVRIQRAKALRVEDAEAYAESLDMMAIGYIPGPRCIHHALLEGKERFLTFEGKIDPETKYELLCEQESPALYKRLQRVVVEAFITGRMHETLHGLRLNPRPVAFFYPAKSNFADVNIDDIPGGYEGAVNIFIMNYYLQNPQERATRYGKVAASFGIMAPSYDNFLVDGSRSHAGPTLQEFEFDGEVLDLGYSTGLLG</sequence>
<keyword evidence="2" id="KW-1185">Reference proteome</keyword>
<reference evidence="1 2" key="1">
    <citation type="submission" date="2017-10" db="EMBL/GenBank/DDBJ databases">
        <title>Comparative genomics in systemic dimorphic fungi from Ajellomycetaceae.</title>
        <authorList>
            <person name="Munoz J.F."/>
            <person name="Mcewen J.G."/>
            <person name="Clay O.K."/>
            <person name="Cuomo C.A."/>
        </authorList>
    </citation>
    <scope>NUCLEOTIDE SEQUENCE [LARGE SCALE GENOMIC DNA]</scope>
    <source>
        <strain evidence="1 2">UAMH7299</strain>
    </source>
</reference>
<proteinExistence type="predicted"/>
<evidence type="ECO:0000313" key="1">
    <source>
        <dbReference type="EMBL" id="PGH11995.1"/>
    </source>
</evidence>
<dbReference type="AlphaFoldDB" id="A0A2B7XSR5"/>
<accession>A0A2B7XSR5</accession>
<dbReference type="OrthoDB" id="4193383at2759"/>
<dbReference type="Proteomes" id="UP000224634">
    <property type="component" value="Unassembled WGS sequence"/>
</dbReference>